<dbReference type="Proteomes" id="UP000437736">
    <property type="component" value="Unassembled WGS sequence"/>
</dbReference>
<organism evidence="2 3">
    <name type="scientific">Acidiferrimicrobium australe</name>
    <dbReference type="NCBI Taxonomy" id="2664430"/>
    <lineage>
        <taxon>Bacteria</taxon>
        <taxon>Bacillati</taxon>
        <taxon>Actinomycetota</taxon>
        <taxon>Acidimicrobiia</taxon>
        <taxon>Acidimicrobiales</taxon>
        <taxon>Acidimicrobiaceae</taxon>
        <taxon>Acidiferrimicrobium</taxon>
    </lineage>
</organism>
<comment type="caution">
    <text evidence="2">The sequence shown here is derived from an EMBL/GenBank/DDBJ whole genome shotgun (WGS) entry which is preliminary data.</text>
</comment>
<keyword evidence="3" id="KW-1185">Reference proteome</keyword>
<feature type="non-terminal residue" evidence="2">
    <location>
        <position position="350"/>
    </location>
</feature>
<dbReference type="InterPro" id="IPR011659">
    <property type="entry name" value="WD40"/>
</dbReference>
<dbReference type="Pfam" id="PF07676">
    <property type="entry name" value="PD40"/>
    <property type="match status" value="2"/>
</dbReference>
<proteinExistence type="inferred from homology"/>
<evidence type="ECO:0000313" key="2">
    <source>
        <dbReference type="EMBL" id="MST33861.1"/>
    </source>
</evidence>
<name>A0ABW9QWF7_9ACTN</name>
<sequence length="350" mass="36985">MRGMQPDDIALIAAAGEVALSPDGRRAVYTLTTQDLEANQARSRLWIADVDGGRPRPLSAGPHDHLPRWSPDGGTLAWVASEDGTTTIRTLAAEGPGTPSVVCSWPDEITELAWSPSGDRLAFVGRVRDVARYGEPGSPKAVAEMPPRRVTRLLARFDGDGWVFDRPTHVHVVPVDGSARPLALTSGDAPASDIGWSPDGDRLVYVAAGHRDWDLDGRNDLWLVAADGSAPGIRLTGTTVAWSHPSWSPDGARLAALVDPTPVNGPRHGQLWVVPVDDPVPVRWAAGYDRNLAPHGAARAPIWAGEELLVAVEDEGRLGVVAVGAPSGGSAGEVRPVVGGERVVHAFDLA</sequence>
<dbReference type="Gene3D" id="2.120.10.30">
    <property type="entry name" value="TolB, C-terminal domain"/>
    <property type="match status" value="2"/>
</dbReference>
<dbReference type="SUPFAM" id="SSF82171">
    <property type="entry name" value="DPP6 N-terminal domain-like"/>
    <property type="match status" value="1"/>
</dbReference>
<dbReference type="PANTHER" id="PTHR36842:SF1">
    <property type="entry name" value="PROTEIN TOLB"/>
    <property type="match status" value="1"/>
</dbReference>
<reference evidence="2 3" key="1">
    <citation type="submission" date="2019-11" db="EMBL/GenBank/DDBJ databases">
        <title>Acidiferrimicrobium australis gen. nov., sp. nov., an acidophilic and obligately heterotrophic, member of the Actinobacteria that catalyses dissimilatory oxido- reduction of iron isolated from metal-rich acidic water in Chile.</title>
        <authorList>
            <person name="Gonzalez D."/>
            <person name="Huber K."/>
            <person name="Hedrich S."/>
            <person name="Rojas-Villalobos C."/>
            <person name="Quatrini R."/>
            <person name="Dinamarca M.A."/>
            <person name="Schwarz A."/>
            <person name="Canales C."/>
            <person name="Nancucheo I."/>
        </authorList>
    </citation>
    <scope>NUCLEOTIDE SEQUENCE [LARGE SCALE GENOMIC DNA]</scope>
    <source>
        <strain evidence="2 3">USS-CCA1</strain>
    </source>
</reference>
<dbReference type="EMBL" id="WJHE01000751">
    <property type="protein sequence ID" value="MST33861.1"/>
    <property type="molecule type" value="Genomic_DNA"/>
</dbReference>
<accession>A0ABW9QWF7</accession>
<dbReference type="InterPro" id="IPR011042">
    <property type="entry name" value="6-blade_b-propeller_TolB-like"/>
</dbReference>
<gene>
    <name evidence="2" type="ORF">GHK86_14180</name>
</gene>
<evidence type="ECO:0000313" key="3">
    <source>
        <dbReference type="Proteomes" id="UP000437736"/>
    </source>
</evidence>
<dbReference type="PANTHER" id="PTHR36842">
    <property type="entry name" value="PROTEIN TOLB HOMOLOG"/>
    <property type="match status" value="1"/>
</dbReference>
<comment type="similarity">
    <text evidence="1">Belongs to the TolB family.</text>
</comment>
<evidence type="ECO:0000256" key="1">
    <source>
        <dbReference type="ARBA" id="ARBA00009820"/>
    </source>
</evidence>
<protein>
    <submittedName>
        <fullName evidence="2">S9 family peptidase</fullName>
    </submittedName>
</protein>